<feature type="region of interest" description="Disordered" evidence="2">
    <location>
        <begin position="1696"/>
        <end position="1739"/>
    </location>
</feature>
<feature type="region of interest" description="Disordered" evidence="2">
    <location>
        <begin position="2776"/>
        <end position="2798"/>
    </location>
</feature>
<comment type="caution">
    <text evidence="5">The sequence shown here is derived from an EMBL/GenBank/DDBJ whole genome shotgun (WGS) entry which is preliminary data.</text>
</comment>
<dbReference type="InterPro" id="IPR050517">
    <property type="entry name" value="DDR_Repair_Kinase"/>
</dbReference>
<gene>
    <name evidence="5" type="ORF">TrRE_jg5672</name>
</gene>
<dbReference type="Pfam" id="PF02259">
    <property type="entry name" value="FAT"/>
    <property type="match status" value="1"/>
</dbReference>
<feature type="region of interest" description="Disordered" evidence="2">
    <location>
        <begin position="2022"/>
        <end position="2051"/>
    </location>
</feature>
<feature type="compositionally biased region" description="Polar residues" evidence="2">
    <location>
        <begin position="361"/>
        <end position="373"/>
    </location>
</feature>
<sequence length="4326" mass="477686">MSALIVLRIIFDLHKNYRPHLSDNVQPFLDFVISAYANLSTSIIKQFGNVTTDDNPTVVKTGSSDADTDPDAASSPPPESRMSNESFKVLTECPLIVMLLFQLYPKYIQENIPNLIPKMMTALSLRPTEECQKKYPQRYKELIACQVKSLSFLTYLLRGFSPLMKPHQDKISQSVIALMKTCPAEAVTTRKELLVATRHILATDFRNGFFKHADLLFNETMLVGSGRLARDTLRPLGFSTLADLVHHVRSSLSLEQLHRVIHIFSRIIHDETLPTTIQATSVRLLLNLVDHIFHNQDPVESKGKVLLVLILDTLVQKFGTLRHYVLLVAKNENDNMAKQLEKEESISEELYLSLYPNGKVTESNRSKQSLSTAQGGGGKTEPTTAEEKPPRLAITDSIHDIKSLVKTMLLGLKTVIWCVNNYRIPKDAPSSKPSTPNSSSDLGASNNAETYKYKFTDYERDLVSKYLVWGLECLAIYRVSPPKLPPPSSSTSNSPVTPSTPSELQAISEYREVLDSFAASFTVLDHYNLRTTVGLHIGRLFDALLKDPQIMAFPQNLLVHPQVSQTFAEVVLNFLMTRIDELVVSCLRSATQTSSPGNFYYLLRALFRSISGGKFEHSYKELLPLLPTVLNGLHRVHAATEDSNMRDTIVELCLTIPARLSSLLPHLPLLMRLMVHALRSYGDLVNLGLRTLEFWVDNLTPDFLYPVMCQQKDVLTELMTSLCNHLRPAPYPFGMLALRLLGKLGGRNRRFLDEPMNLPIKNPEAWEHPAVALQCEWAESADIIAIDDKPKGTKKQKGVTAIEGEGGAFSLPLDEAISASVEVLKRVSKAQKLSTPPYPPVEVPDGPTVTDPSPSISPPLPKDIHEANAARLEDCDLTAYCVEFMESVKTHQARAALQLLKTTLSTFVDTVINVKKPLKFSTSRSAADVIEEADHTDEEDSDGSDNSFPGDDLPSKRVPFPARTREHSAKDRTLQKVAEGLLYGTIVKDEEISSQCQVLFKGLGNHILLLLSSQSHFVARLDGKGSIIKDTRSASSSSSPSSPASSSSSSRHNSSKSVPLMGSFRLLAPLHDGADPFVINHALVSMLCDGSEDAKKAAIGMIKYLVLRAKEMVPEDPSVAVNHLLFEHLLSSLLQACLDKPWNLKSGAYDGIYTLCRSLSLTFAAPFETQIMTAALFILKDSPREVSSAAVEGSLGFLVRMLTFFHGDMEAEDDVWIDALALPGAAVAKAGGKVGSEDEDDAMEIEGAEDFMPPPPETVHMLANELTSSKHIVRFGARLAIQHISNSLGTSIAELLKSHESAIKKVLFGKAFSTLPLVQQVGITETLTFLVSKAPGMLELDANITSTLKAMMNAGSDFDGDESSGSTSSSNPHASAIFLRGPSSLSSSVTGGPTITIQSELPHGIQLRVSAILFCRAIIHKNKVGFFMNDSIKGLPDVRTMAIDVVFKSIVSSHPQAVLASHATLRELVEINEKPLGEVDENFAAEIGEAQGLDAKSKLNIFAEETLMKYLKPIIMKLADHKSLSLHLSSGLSKLLFLLGSRFNPQLAEKLLAHLQHWKNSRKLIESNTFRSGEEPLVAASLINLFQHLPNVESMLEPLVDVTLDLESDLVSFKRFNEAFSPYKAPLTVYLSNHAELAVKFFLDHTRFGKTKYSTFFVSMLKLPEAKPIRDYLSSEEGTELLLGISFGTALAITKHDEDRVEGEDSGASTSEEEDGKVIDPLKTRHGVPSAHSWGPKLTRSSASQEQLYVEVKDAMEKVEVAEEKHKGMKSALQSAISNASKTNPGAPDTNVKSAQDEERKTKETLEDAQKTARLANDALEASNSFALASSTYNLLCEGKTPPESTVMTLDSLEWMYQGLRIFKIIMERDESYVTESHHAVIFDSMRALWRSKGRQVRLANEESMLHNFKLESKLLAECLVGFASNRPEDVELLFDLLDVFQHQTVVDFTFVKGFFQHTVSNVLHDNHKKSVLHRFFKGLKDKGTGEDENVHAMQMLVLPMLEITLEAEKNLYGFGGQQLPDGSGDDVKQEKAKEGDGVSAVEKVSNTGTTSRSDVVDSAIIDIFMRDALDTSPSGRGKGGHGERLNIELLKLSTLLIEFMGRELIEHRKELIKFAWNHLKSEDNTSKQWAYVNVCRFISVYETPSKIILQVYVALLRTFQPEAKKLVRVALDILVPALPLRLPATDFIKAIKWTKKIMYEEGHALPQLIHMWHIISNHPRIFYTYRSQFVPHIVNSLNKLGLPPNTALENRQLAISLADLIIRWELERQEKLKSKTKRKSNEDDKMDIVEDEGKISKNGKKASTEKDGGGGKKLKTADGTAIKVDSSKMEDEFKLNQAMIDLVTNFLLRLALFMADSKDVAGKRLAKRAIVLFDRALNVFGPAAKVQAKYFDKLFAHCNEQKVEELKLRKQTARMRGQPQQQGSAGKHGGKDKVYMVPTELIETGLDLLNSILHQAPHRVNAFILDNAGQVKLILYPAFQAASKNNGTEIRKKLHEFTVKFCMLYDVSDPGEDLVNSGFYQYLKEQCETIMGDAIADKSGTVSTKGGMRGMSNIPNFKDSGDTDNFEIGRGGGRCAAYFVLRIIEDVGKFNKAFVENFSFAIVRLTQRLTRDHIQAATISTRSMAALMSQMDGSGLQKVLATPTLAIFEEATADDLKEVVPPGSAIRSLMVGVRLLTRTDIFERFGELRKPSFQVLSVLLDKSDSIPLLMTVVGIVGRWLLDVRAPLTQKERSSLVWKISSFDRLPEVPAQPLVGMSLKFLVEYYDKNCEKVAARKKKTEEEDGVTDDEGGEGSKDNIADRLNLWPKSSLGKPHTQGLLSADLSIRETFFNLFAAQKFVSSAETTEWLGKHAKEIGANDVATAGVSGRTPLDVLTQLLYTDWEGCGSRYWLVACVDLLLASSSHSGGVGEEETCWLGNPSVEKGSQGERNLSCGEGYEEFRRLLNVERDASGAGRGRCLSAVRVLAHANVELAQTLWISLFKTAWSKLSSDRCRKALVPPLETLLSRPYHRQFLYISRKPGCCDSTGGVSYPRPAQRLNIVTGLLRGVLKLDPMPALNANLVGSLGSNYNAWYDVLPLMEGQMEDSEGEDERREWGKATKTLLDQLGENDLSFALMKDMFKTDATRKAISQEMYGDLNAAVKGYDELINGAILFGGEEVEGGVDEMSLWEERWVDLNKQLGQWTVLKEYAENANRAELLMDCSWKLRDWDSVRKMCGNPSVVAALEGGAPKNKLHEIYLSIADGKLNDVEKLCAQCVQLALHNWQLLPPLSTGGEAHVELLRLFHRLVELRESGQIMVEVSNHNRNKTHPNLKNILSTWRDRLPNKWDPLNVFDDLFTWRGHMFAAITSNFNWIESRALATLHDRPWTAIRLSKIARKQNVKEVSLNSLSKLYSVSTMDVHDAYEKLREQIIACKGSEDSWKGGLNIVNNTNLDYFSPKQKAELFRLKAEFLSLLGSKNNATQAYCQATQICPSYGKTWLSWGEHCLLLAATAKSGGEGGAGEEAEAAEEVGGAVAMEVDDNVEEAKEEGVKIEEEEVKKEEGGEQEAVEEFGMDKDLLNNPLKLKAQAMGCFMESVRCGSDKARLMLARCLWMVRDDGDEAGILCKTLEEKGVGLPEWVWIPYIPNLLTSLGRTEGKAAKKLLEGVMKRYPQALYYPLRSFYLQRRDVGGGGGKGSSGDAAEDLMNGLRKSHPALWSKLESVLDELMFRFRPSLEEELLGAIDALLKRCNSLRNDDGGGKGGEALPQSMITTLSNVHSKFFEESGGGKSKVKTKTRKSMLGGGEGDGIGGGIGLTTFNERYRDLFKKHFISPAPKGLDVVVKRLKIWKKRLVNYVSSTPSVINLQHVSAPLSQLSCEAPDLWAGSCDHRGSKGGNGNGSSSSGGGAADEAVPGGGGKGQAAAAAAAAASAVAAAAAAEGGLGGGAAAVEIPGQYNPMKSDGKPSPELHSKLLKFGSKVTIVEREGSLLRRIEMRGTDGETHYFLLHFTILHIMTSDERLGQIHNFVNKLLKRGSAGARRRHVEMQTQPVVSLSQRMRLVRDDPRNMSLEEAWEGEGSLEDLECLFGAWAKEAGGGDEGRLVAYRRICEEKVGDDLLLKHMIAKLDGPEALWSFRKTFSLQLGAESCMNYAFSCQNRTPGNFIMNAGNGRIGSIFQPNYSSSGRLEDKGGEEEDEREIKGGVPFRLTRNVTKLVGNLMIKGSFVPTIGSISESIVGKKETMEAMLGLVLTDDLMSWHSSKSGAKNDEETRELEKHLKERTESNIRSVMDRFKQMSLGVVGGEGGDVDGDRGDAVEVDSGIHKLVAKATSDEELCKVKSAGFYPWF</sequence>
<dbReference type="Pfam" id="PF20206">
    <property type="entry name" value="Tra1_ring"/>
    <property type="match status" value="1"/>
</dbReference>
<dbReference type="InterPro" id="IPR011009">
    <property type="entry name" value="Kinase-like_dom_sf"/>
</dbReference>
<dbReference type="GO" id="GO:0005634">
    <property type="term" value="C:nucleus"/>
    <property type="evidence" value="ECO:0007669"/>
    <property type="project" value="TreeGrafter"/>
</dbReference>
<feature type="compositionally biased region" description="Low complexity" evidence="2">
    <location>
        <begin position="1033"/>
        <end position="1055"/>
    </location>
</feature>
<dbReference type="GO" id="GO:0006281">
    <property type="term" value="P:DNA repair"/>
    <property type="evidence" value="ECO:0007669"/>
    <property type="project" value="TreeGrafter"/>
</dbReference>
<dbReference type="EMBL" id="BRXZ01000148">
    <property type="protein sequence ID" value="GMI06179.1"/>
    <property type="molecule type" value="Genomic_DNA"/>
</dbReference>
<evidence type="ECO:0000256" key="2">
    <source>
        <dbReference type="SAM" id="MobiDB-lite"/>
    </source>
</evidence>
<dbReference type="InterPro" id="IPR046807">
    <property type="entry name" value="Tra1_central"/>
</dbReference>
<feature type="region of interest" description="Disordered" evidence="2">
    <location>
        <begin position="3874"/>
        <end position="3897"/>
    </location>
</feature>
<dbReference type="SMART" id="SM00146">
    <property type="entry name" value="PI3Kc"/>
    <property type="match status" value="1"/>
</dbReference>
<feature type="region of interest" description="Disordered" evidence="2">
    <location>
        <begin position="1029"/>
        <end position="1055"/>
    </location>
</feature>
<dbReference type="GO" id="GO:0006355">
    <property type="term" value="P:regulation of DNA-templated transcription"/>
    <property type="evidence" value="ECO:0007669"/>
    <property type="project" value="TreeGrafter"/>
</dbReference>
<dbReference type="PANTHER" id="PTHR11139:SF1">
    <property type="entry name" value="TRANSFORMATION_TRANSCRIPTION DOMAIN-ASSOCIATED PROTEIN"/>
    <property type="match status" value="1"/>
</dbReference>
<feature type="compositionally biased region" description="Acidic residues" evidence="2">
    <location>
        <begin position="1700"/>
        <end position="1715"/>
    </location>
</feature>
<feature type="compositionally biased region" description="Basic and acidic residues" evidence="2">
    <location>
        <begin position="2273"/>
        <end position="2296"/>
    </location>
</feature>
<evidence type="ECO:0008006" key="7">
    <source>
        <dbReference type="Google" id="ProtNLM"/>
    </source>
</evidence>
<feature type="region of interest" description="Disordered" evidence="2">
    <location>
        <begin position="55"/>
        <end position="84"/>
    </location>
</feature>
<feature type="compositionally biased region" description="Basic and acidic residues" evidence="2">
    <location>
        <begin position="1795"/>
        <end position="1808"/>
    </location>
</feature>
<evidence type="ECO:0000259" key="3">
    <source>
        <dbReference type="PROSITE" id="PS50290"/>
    </source>
</evidence>
<organism evidence="5 6">
    <name type="scientific">Triparma retinervis</name>
    <dbReference type="NCBI Taxonomy" id="2557542"/>
    <lineage>
        <taxon>Eukaryota</taxon>
        <taxon>Sar</taxon>
        <taxon>Stramenopiles</taxon>
        <taxon>Ochrophyta</taxon>
        <taxon>Bolidophyceae</taxon>
        <taxon>Parmales</taxon>
        <taxon>Triparmaceae</taxon>
        <taxon>Triparma</taxon>
    </lineage>
</organism>
<evidence type="ECO:0000259" key="4">
    <source>
        <dbReference type="PROSITE" id="PS51189"/>
    </source>
</evidence>
<dbReference type="PANTHER" id="PTHR11139">
    <property type="entry name" value="ATAXIA TELANGIECTASIA MUTATED ATM -RELATED"/>
    <property type="match status" value="1"/>
</dbReference>
<dbReference type="InterPro" id="IPR000403">
    <property type="entry name" value="PI3/4_kinase_cat_dom"/>
</dbReference>
<feature type="compositionally biased region" description="Acidic residues" evidence="2">
    <location>
        <begin position="2782"/>
        <end position="2792"/>
    </location>
</feature>
<dbReference type="Pfam" id="PF00454">
    <property type="entry name" value="PI3_PI4_kinase"/>
    <property type="match status" value="1"/>
</dbReference>
<dbReference type="PROSITE" id="PS50290">
    <property type="entry name" value="PI3_4_KINASE_3"/>
    <property type="match status" value="1"/>
</dbReference>
<dbReference type="GO" id="GO:0000124">
    <property type="term" value="C:SAGA complex"/>
    <property type="evidence" value="ECO:0007669"/>
    <property type="project" value="TreeGrafter"/>
</dbReference>
<feature type="region of interest" description="Disordered" evidence="2">
    <location>
        <begin position="1770"/>
        <end position="1808"/>
    </location>
</feature>
<feature type="compositionally biased region" description="Acidic residues" evidence="2">
    <location>
        <begin position="931"/>
        <end position="943"/>
    </location>
</feature>
<name>A0A9W7CKA3_9STRA</name>
<dbReference type="InterPro" id="IPR016024">
    <property type="entry name" value="ARM-type_fold"/>
</dbReference>
<evidence type="ECO:0000313" key="5">
    <source>
        <dbReference type="EMBL" id="GMI06179.1"/>
    </source>
</evidence>
<dbReference type="InterPro" id="IPR046805">
    <property type="entry name" value="Tra1_ring"/>
</dbReference>
<feature type="compositionally biased region" description="Polar residues" evidence="2">
    <location>
        <begin position="1772"/>
        <end position="1784"/>
    </location>
</feature>
<proteinExistence type="inferred from homology"/>
<accession>A0A9W7CKA3</accession>
<dbReference type="OrthoDB" id="5570127at2759"/>
<dbReference type="Pfam" id="PF20175">
    <property type="entry name" value="Tra1_central"/>
    <property type="match status" value="1"/>
</dbReference>
<feature type="domain" description="PI3K/PI4K catalytic" evidence="3">
    <location>
        <begin position="3957"/>
        <end position="4276"/>
    </location>
</feature>
<dbReference type="SUPFAM" id="SSF56112">
    <property type="entry name" value="Protein kinase-like (PK-like)"/>
    <property type="match status" value="1"/>
</dbReference>
<keyword evidence="6" id="KW-1185">Reference proteome</keyword>
<dbReference type="SUPFAM" id="SSF48371">
    <property type="entry name" value="ARM repeat"/>
    <property type="match status" value="2"/>
</dbReference>
<feature type="domain" description="FAT" evidence="4">
    <location>
        <begin position="3062"/>
        <end position="3666"/>
    </location>
</feature>
<dbReference type="PROSITE" id="PS51189">
    <property type="entry name" value="FAT"/>
    <property type="match status" value="1"/>
</dbReference>
<reference evidence="5" key="1">
    <citation type="submission" date="2022-07" db="EMBL/GenBank/DDBJ databases">
        <title>Genome analysis of Parmales, a sister group of diatoms, reveals the evolutionary specialization of diatoms from phago-mixotrophs to photoautotrophs.</title>
        <authorList>
            <person name="Ban H."/>
            <person name="Sato S."/>
            <person name="Yoshikawa S."/>
            <person name="Kazumasa Y."/>
            <person name="Nakamura Y."/>
            <person name="Ichinomiya M."/>
            <person name="Saitoh K."/>
            <person name="Sato N."/>
            <person name="Blanc-Mathieu R."/>
            <person name="Endo H."/>
            <person name="Kuwata A."/>
            <person name="Ogata H."/>
        </authorList>
    </citation>
    <scope>NUCLEOTIDE SEQUENCE</scope>
</reference>
<feature type="compositionally biased region" description="Basic and acidic residues" evidence="2">
    <location>
        <begin position="2026"/>
        <end position="2037"/>
    </location>
</feature>
<comment type="similarity">
    <text evidence="1">Belongs to the PI3/PI4-kinase family. TRA1 subfamily.</text>
</comment>
<protein>
    <recommendedName>
        <fullName evidence="7">Non-specific serine/threonine protein kinase</fullName>
    </recommendedName>
</protein>
<evidence type="ECO:0000256" key="1">
    <source>
        <dbReference type="ARBA" id="ARBA00007234"/>
    </source>
</evidence>
<feature type="region of interest" description="Disordered" evidence="2">
    <location>
        <begin position="2273"/>
        <end position="2315"/>
    </location>
</feature>
<dbReference type="GO" id="GO:0035267">
    <property type="term" value="C:NuA4 histone acetyltransferase complex"/>
    <property type="evidence" value="ECO:0007669"/>
    <property type="project" value="TreeGrafter"/>
</dbReference>
<evidence type="ECO:0000313" key="6">
    <source>
        <dbReference type="Proteomes" id="UP001165082"/>
    </source>
</evidence>
<dbReference type="InterPro" id="IPR014009">
    <property type="entry name" value="PIK_FAT"/>
</dbReference>
<feature type="region of interest" description="Disordered" evidence="2">
    <location>
        <begin position="361"/>
        <end position="392"/>
    </location>
</feature>
<dbReference type="InterPro" id="IPR003151">
    <property type="entry name" value="PIK-rel_kinase_FAT"/>
</dbReference>
<dbReference type="Proteomes" id="UP001165082">
    <property type="component" value="Unassembled WGS sequence"/>
</dbReference>
<feature type="region of interest" description="Disordered" evidence="2">
    <location>
        <begin position="833"/>
        <end position="857"/>
    </location>
</feature>
<feature type="region of interest" description="Disordered" evidence="2">
    <location>
        <begin position="931"/>
        <end position="971"/>
    </location>
</feature>